<evidence type="ECO:0000256" key="5">
    <source>
        <dbReference type="ARBA" id="ARBA00023065"/>
    </source>
</evidence>
<evidence type="ECO:0000256" key="8">
    <source>
        <dbReference type="SAM" id="Phobius"/>
    </source>
</evidence>
<dbReference type="SUPFAM" id="SSF81340">
    <property type="entry name" value="Clc chloride channel"/>
    <property type="match status" value="1"/>
</dbReference>
<evidence type="ECO:0000256" key="4">
    <source>
        <dbReference type="ARBA" id="ARBA00022989"/>
    </source>
</evidence>
<evidence type="ECO:0000256" key="3">
    <source>
        <dbReference type="ARBA" id="ARBA00022692"/>
    </source>
</evidence>
<feature type="transmembrane region" description="Helical" evidence="8">
    <location>
        <begin position="225"/>
        <end position="244"/>
    </location>
</feature>
<evidence type="ECO:0000313" key="9">
    <source>
        <dbReference type="EMBL" id="MBC5648063.1"/>
    </source>
</evidence>
<dbReference type="RefSeq" id="WP_186857582.1">
    <property type="nucleotide sequence ID" value="NZ_JACOON010000003.1"/>
</dbReference>
<evidence type="ECO:0000256" key="6">
    <source>
        <dbReference type="ARBA" id="ARBA00023136"/>
    </source>
</evidence>
<feature type="transmembrane region" description="Helical" evidence="8">
    <location>
        <begin position="265"/>
        <end position="286"/>
    </location>
</feature>
<feature type="transmembrane region" description="Helical" evidence="8">
    <location>
        <begin position="105"/>
        <end position="123"/>
    </location>
</feature>
<dbReference type="Pfam" id="PF00654">
    <property type="entry name" value="Voltage_CLC"/>
    <property type="match status" value="1"/>
</dbReference>
<keyword evidence="6 8" id="KW-0472">Membrane</keyword>
<evidence type="ECO:0000313" key="10">
    <source>
        <dbReference type="Proteomes" id="UP000606889"/>
    </source>
</evidence>
<dbReference type="InterPro" id="IPR001807">
    <property type="entry name" value="ClC"/>
</dbReference>
<proteinExistence type="predicted"/>
<accession>A0ABR7EE57</accession>
<feature type="transmembrane region" description="Helical" evidence="8">
    <location>
        <begin position="183"/>
        <end position="205"/>
    </location>
</feature>
<dbReference type="InterPro" id="IPR014743">
    <property type="entry name" value="Cl-channel_core"/>
</dbReference>
<dbReference type="PANTHER" id="PTHR45711">
    <property type="entry name" value="CHLORIDE CHANNEL PROTEIN"/>
    <property type="match status" value="1"/>
</dbReference>
<keyword evidence="4 8" id="KW-1133">Transmembrane helix</keyword>
<evidence type="ECO:0000256" key="2">
    <source>
        <dbReference type="ARBA" id="ARBA00022448"/>
    </source>
</evidence>
<keyword evidence="3 8" id="KW-0812">Transmembrane</keyword>
<dbReference type="Gene3D" id="1.10.3080.10">
    <property type="entry name" value="Clc chloride channel"/>
    <property type="match status" value="1"/>
</dbReference>
<evidence type="ECO:0000256" key="1">
    <source>
        <dbReference type="ARBA" id="ARBA00004141"/>
    </source>
</evidence>
<keyword evidence="7" id="KW-0868">Chloride</keyword>
<keyword evidence="10" id="KW-1185">Reference proteome</keyword>
<feature type="transmembrane region" description="Helical" evidence="8">
    <location>
        <begin position="387"/>
        <end position="408"/>
    </location>
</feature>
<gene>
    <name evidence="9" type="ORF">H8S18_06910</name>
</gene>
<dbReference type="PANTHER" id="PTHR45711:SF6">
    <property type="entry name" value="CHLORIDE CHANNEL PROTEIN"/>
    <property type="match status" value="1"/>
</dbReference>
<dbReference type="Proteomes" id="UP000606889">
    <property type="component" value="Unassembled WGS sequence"/>
</dbReference>
<organism evidence="9 10">
    <name type="scientific">Christensenella tenuis</name>
    <dbReference type="NCBI Taxonomy" id="2763033"/>
    <lineage>
        <taxon>Bacteria</taxon>
        <taxon>Bacillati</taxon>
        <taxon>Bacillota</taxon>
        <taxon>Clostridia</taxon>
        <taxon>Christensenellales</taxon>
        <taxon>Christensenellaceae</taxon>
        <taxon>Christensenella</taxon>
    </lineage>
</organism>
<feature type="transmembrane region" description="Helical" evidence="8">
    <location>
        <begin position="298"/>
        <end position="318"/>
    </location>
</feature>
<dbReference type="EMBL" id="JACOON010000003">
    <property type="protein sequence ID" value="MBC5648063.1"/>
    <property type="molecule type" value="Genomic_DNA"/>
</dbReference>
<evidence type="ECO:0000256" key="7">
    <source>
        <dbReference type="ARBA" id="ARBA00023214"/>
    </source>
</evidence>
<dbReference type="CDD" id="cd01031">
    <property type="entry name" value="EriC"/>
    <property type="match status" value="1"/>
</dbReference>
<sequence length="426" mass="45701">MSQSTPKIKTISPIVLIKSLIMGSVAGCITVAFRLLVTTIFDFAQGFATGSKDNFLHIIFWFLFIIIAFFIVARLLKWEPMITGSGIPQMEGELKGLFNQHPLKILIGKFIGGVIALGAGLSLGREGPCIQMGAVVGKGFARKNDTQEKDLLMTSGGAAGLAAAFGAPIGGILFALEEVHKSFNLNILFTAIAACATSGIITQLLLGPAPIFDITITRDFTLPEYGVLILLGIFLGFLGAFYNTSVNKMQQGYSRMKKIPSYYRLIFPFIAAGILVFVFPSILGGGDSLVGEIIQDNYALLYLCILLLAKLLFSVFSFSSGVPGGILMPTLVMGAVVGGVFATFLSGYLGINDLMQNFIVCAMAGLFGAIVRAPLTGIMLVCEMTGAYSQLLPLVVTTLTACIIAELLKSRPIYDQLLDHDIHYFN</sequence>
<reference evidence="9 10" key="1">
    <citation type="submission" date="2020-08" db="EMBL/GenBank/DDBJ databases">
        <title>Genome public.</title>
        <authorList>
            <person name="Liu C."/>
            <person name="Sun Q."/>
        </authorList>
    </citation>
    <scope>NUCLEOTIDE SEQUENCE [LARGE SCALE GENOMIC DNA]</scope>
    <source>
        <strain evidence="9 10">NSJ-35</strain>
    </source>
</reference>
<dbReference type="PRINTS" id="PR00762">
    <property type="entry name" value="CLCHANNEL"/>
</dbReference>
<keyword evidence="5" id="KW-0406">Ion transport</keyword>
<feature type="transmembrane region" description="Helical" evidence="8">
    <location>
        <begin position="20"/>
        <end position="43"/>
    </location>
</feature>
<comment type="caution">
    <text evidence="9">The sequence shown here is derived from an EMBL/GenBank/DDBJ whole genome shotgun (WGS) entry which is preliminary data.</text>
</comment>
<name>A0ABR7EE57_9FIRM</name>
<feature type="transmembrane region" description="Helical" evidence="8">
    <location>
        <begin position="55"/>
        <end position="76"/>
    </location>
</feature>
<comment type="subcellular location">
    <subcellularLocation>
        <location evidence="1">Membrane</location>
        <topology evidence="1">Multi-pass membrane protein</topology>
    </subcellularLocation>
</comment>
<keyword evidence="2" id="KW-0813">Transport</keyword>
<protein>
    <submittedName>
        <fullName evidence="9">ClC family H(+)/Cl(-) exchange transporter</fullName>
    </submittedName>
</protein>
<feature type="transmembrane region" description="Helical" evidence="8">
    <location>
        <begin position="357"/>
        <end position="375"/>
    </location>
</feature>
<feature type="transmembrane region" description="Helical" evidence="8">
    <location>
        <begin position="330"/>
        <end position="351"/>
    </location>
</feature>
<feature type="transmembrane region" description="Helical" evidence="8">
    <location>
        <begin position="151"/>
        <end position="176"/>
    </location>
</feature>